<name>A0A0F5MRM0_9RICK</name>
<organism evidence="1 2">
    <name type="scientific">Candidatus Arcanibacter lacustris</name>
    <dbReference type="NCBI Taxonomy" id="1607817"/>
    <lineage>
        <taxon>Bacteria</taxon>
        <taxon>Pseudomonadati</taxon>
        <taxon>Pseudomonadota</taxon>
        <taxon>Alphaproteobacteria</taxon>
        <taxon>Rickettsiales</taxon>
        <taxon>Candidatus Arcanibacter</taxon>
    </lineage>
</organism>
<keyword evidence="2" id="KW-1185">Reference proteome</keyword>
<reference evidence="1 2" key="1">
    <citation type="submission" date="2015-02" db="EMBL/GenBank/DDBJ databases">
        <title>Single cell genomics of a rare environmental alphaproteobacterium provides unique insights into Rickettsiaceae evolution.</title>
        <authorList>
            <person name="Martijn J."/>
            <person name="Schulz F."/>
            <person name="Zaremba-Niedzwiedzka K."/>
            <person name="Viklund J."/>
            <person name="Stepanauskas R."/>
            <person name="Andersson S.G.E."/>
            <person name="Horn M."/>
            <person name="Guy L."/>
            <person name="Ettema T.J.G."/>
        </authorList>
    </citation>
    <scope>NUCLEOTIDE SEQUENCE [LARGE SCALE GENOMIC DNA]</scope>
    <source>
        <strain evidence="1 2">SCGC AAA041-L04</strain>
    </source>
</reference>
<dbReference type="Proteomes" id="UP000033358">
    <property type="component" value="Unassembled WGS sequence"/>
</dbReference>
<dbReference type="EMBL" id="JYHA01000029">
    <property type="protein sequence ID" value="KKB96697.1"/>
    <property type="molecule type" value="Genomic_DNA"/>
</dbReference>
<comment type="caution">
    <text evidence="1">The sequence shown here is derived from an EMBL/GenBank/DDBJ whole genome shotgun (WGS) entry which is preliminary data.</text>
</comment>
<sequence>MSITAYTSSFTPLCTGTNVAVTGVTTAATAYDWFSLINGGSGAFLTAYNAMSTSSAVGMQNKAFTAVLAYEARSALLPLVKAEEFYTKFTTTKTVVAASVTSILSTLSSIQNPSFLSSISSLTPGYTASLTTITSLLNTLKSQEAAIYAVGSSIDVASGSIVSSFDSTTTLTSFTGVKTFLAPLLDPAVINAGAIPAITSVNGVVGNAAALSTIFTAVSSALSAMTLANNLQATTEMSAKTIFDLYCGQIQGYTSAGTTGNWASGSAPVGIIPGIDFELHLTGNFQTGSASAGTPGAPSLTAAFW</sequence>
<proteinExistence type="predicted"/>
<dbReference type="AlphaFoldDB" id="A0A0F5MRM0"/>
<evidence type="ECO:0000313" key="1">
    <source>
        <dbReference type="EMBL" id="KKB96697.1"/>
    </source>
</evidence>
<evidence type="ECO:0000313" key="2">
    <source>
        <dbReference type="Proteomes" id="UP000033358"/>
    </source>
</evidence>
<protein>
    <submittedName>
        <fullName evidence="1">Uncharacterized protein</fullName>
    </submittedName>
</protein>
<gene>
    <name evidence="1" type="ORF">SZ25_00191</name>
</gene>
<accession>A0A0F5MRM0</accession>